<organism evidence="2 4">
    <name type="scientific">Rotaria sordida</name>
    <dbReference type="NCBI Taxonomy" id="392033"/>
    <lineage>
        <taxon>Eukaryota</taxon>
        <taxon>Metazoa</taxon>
        <taxon>Spiralia</taxon>
        <taxon>Gnathifera</taxon>
        <taxon>Rotifera</taxon>
        <taxon>Eurotatoria</taxon>
        <taxon>Bdelloidea</taxon>
        <taxon>Philodinida</taxon>
        <taxon>Philodinidae</taxon>
        <taxon>Rotaria</taxon>
    </lineage>
</organism>
<feature type="non-terminal residue" evidence="2">
    <location>
        <position position="1"/>
    </location>
</feature>
<evidence type="ECO:0000256" key="1">
    <source>
        <dbReference type="SAM" id="MobiDB-lite"/>
    </source>
</evidence>
<comment type="caution">
    <text evidence="2">The sequence shown here is derived from an EMBL/GenBank/DDBJ whole genome shotgun (WGS) entry which is preliminary data.</text>
</comment>
<reference evidence="2" key="1">
    <citation type="submission" date="2021-02" db="EMBL/GenBank/DDBJ databases">
        <authorList>
            <person name="Nowell W R."/>
        </authorList>
    </citation>
    <scope>NUCLEOTIDE SEQUENCE</scope>
</reference>
<evidence type="ECO:0000313" key="3">
    <source>
        <dbReference type="EMBL" id="CAF1674489.1"/>
    </source>
</evidence>
<accession>A0A815X803</accession>
<dbReference type="Proteomes" id="UP000663870">
    <property type="component" value="Unassembled WGS sequence"/>
</dbReference>
<protein>
    <recommendedName>
        <fullName evidence="6">HAT C-terminal dimerisation domain-containing protein</fullName>
    </recommendedName>
</protein>
<feature type="region of interest" description="Disordered" evidence="1">
    <location>
        <begin position="45"/>
        <end position="72"/>
    </location>
</feature>
<keyword evidence="5" id="KW-1185">Reference proteome</keyword>
<evidence type="ECO:0000313" key="5">
    <source>
        <dbReference type="Proteomes" id="UP000663870"/>
    </source>
</evidence>
<gene>
    <name evidence="3" type="ORF">JXQ802_LOCUS58147</name>
    <name evidence="2" type="ORF">PYM288_LOCUS41528</name>
</gene>
<evidence type="ECO:0008006" key="6">
    <source>
        <dbReference type="Google" id="ProtNLM"/>
    </source>
</evidence>
<dbReference type="Proteomes" id="UP000663854">
    <property type="component" value="Unassembled WGS sequence"/>
</dbReference>
<dbReference type="EMBL" id="CAJNOL010016212">
    <property type="protein sequence ID" value="CAF1674489.1"/>
    <property type="molecule type" value="Genomic_DNA"/>
</dbReference>
<evidence type="ECO:0000313" key="2">
    <source>
        <dbReference type="EMBL" id="CAF1554148.1"/>
    </source>
</evidence>
<dbReference type="EMBL" id="CAJNOH010014311">
    <property type="protein sequence ID" value="CAF1554148.1"/>
    <property type="molecule type" value="Genomic_DNA"/>
</dbReference>
<dbReference type="AlphaFoldDB" id="A0A815X803"/>
<sequence length="72" mass="8422">FSDSGITITNRRSRLQISKVNQLLFIHRKLSTLRELFPLSIEQFKKRKNSSSTTTPIKKGKYSTEDDNNYML</sequence>
<evidence type="ECO:0000313" key="4">
    <source>
        <dbReference type="Proteomes" id="UP000663854"/>
    </source>
</evidence>
<proteinExistence type="predicted"/>
<name>A0A815X803_9BILA</name>